<dbReference type="GO" id="GO:0016491">
    <property type="term" value="F:oxidoreductase activity"/>
    <property type="evidence" value="ECO:0007669"/>
    <property type="project" value="TreeGrafter"/>
</dbReference>
<dbReference type="PANTHER" id="PTHR12697">
    <property type="entry name" value="PBS LYASE HEAT-LIKE PROTEIN"/>
    <property type="match status" value="1"/>
</dbReference>
<gene>
    <name evidence="1" type="ORF">CVV64_04515</name>
</gene>
<evidence type="ECO:0008006" key="3">
    <source>
        <dbReference type="Google" id="ProtNLM"/>
    </source>
</evidence>
<evidence type="ECO:0000313" key="2">
    <source>
        <dbReference type="Proteomes" id="UP000233256"/>
    </source>
</evidence>
<dbReference type="Pfam" id="PF13646">
    <property type="entry name" value="HEAT_2"/>
    <property type="match status" value="1"/>
</dbReference>
<evidence type="ECO:0000313" key="1">
    <source>
        <dbReference type="EMBL" id="PKK91038.1"/>
    </source>
</evidence>
<dbReference type="SMART" id="SM00567">
    <property type="entry name" value="EZ_HEAT"/>
    <property type="match status" value="9"/>
</dbReference>
<dbReference type="AlphaFoldDB" id="A0A2N1PRS5"/>
<accession>A0A2N1PRS5</accession>
<dbReference type="InterPro" id="IPR004155">
    <property type="entry name" value="PBS_lyase_HEAT"/>
</dbReference>
<name>A0A2N1PRS5_9BACT</name>
<dbReference type="PANTHER" id="PTHR12697:SF5">
    <property type="entry name" value="DEOXYHYPUSINE HYDROXYLASE"/>
    <property type="match status" value="1"/>
</dbReference>
<dbReference type="Gene3D" id="1.25.10.10">
    <property type="entry name" value="Leucine-rich Repeat Variant"/>
    <property type="match status" value="5"/>
</dbReference>
<dbReference type="InterPro" id="IPR016024">
    <property type="entry name" value="ARM-type_fold"/>
</dbReference>
<dbReference type="Proteomes" id="UP000233256">
    <property type="component" value="Unassembled WGS sequence"/>
</dbReference>
<dbReference type="SUPFAM" id="SSF48371">
    <property type="entry name" value="ARM repeat"/>
    <property type="match status" value="3"/>
</dbReference>
<sequence>MARDERDDLDLEGACSLLKSKRLDDRKKAVAALRQMGGTQAVVALLDCFEDSFWPVRERASNALVGLAAQSSQHLLKQSQRQDLSQDRAYWLLKTMAVIGPSMTKGILKIASTDQDDIRGYAFRIIGLHQIREGVQLLARGLGDKEWKNRKQASEALISFGTPVYGSLQKLLMESIRNPEKIDFSYWCARTLGKLWPEGIVEAYTPYSRDKDWLLRLNSIVAIGAGGHPKGIPVLAASLFDAVPQIRDHAQRFLRHHGAAAANHLSALYSKANGQQRILLSVSMGSILGAAGVEAGKRMFASREQAVRMDGLTVLGETRHPDAVMPLMSAFRDPCWQVRDHASAMIARIGSSSYDQLSRGLATKYSDIRYWTVITLGRLGGRREIETLAQHSQKDDPVIQSAIISALEEMYGPEAHEIAVRMLDGSTWSIRSRACGYLVSKGPQVIPKLMTVFDGGTENATYWAMKVFIGLGDKAVEALEEILNSPKSELRSQAYLSLGMIASRNSMKAIIEAFRKGDETLCYFIIKALASADSEDMVRYLVEIMPSCDSSINRWISLLLQRVGKSGLEMLLQGLGKASTSEIAYWYLKALKNTDEPSVLAAVLPFLDDRNPQVRLETLEVISEIADSSCTSRLIRLLDDPNQEIRRAVIPVIASTGDPESIAPILKFLVSSDEETATRILDHFGRSFSAPFLESLVSIMEKTSEEEPLVIPAGTLLAAMCSDEEILENVESRVVGSSSILAGNLVRILREGDFEISFQKWKALFEANTDDSVRQQLAFPIAAFLFCADTGGREAATRYLTDTLTVMVPYLIGVCEITSDPMMKLTLTQFIESLGERAINSLEQVIADEKRNSKLASQLLEAIRVACH</sequence>
<organism evidence="1 2">
    <name type="scientific">Candidatus Wallbacteria bacterium HGW-Wallbacteria-1</name>
    <dbReference type="NCBI Taxonomy" id="2013854"/>
    <lineage>
        <taxon>Bacteria</taxon>
        <taxon>Candidatus Walliibacteriota</taxon>
    </lineage>
</organism>
<reference evidence="1 2" key="1">
    <citation type="journal article" date="2017" name="ISME J.">
        <title>Potential for microbial H2 and metal transformations associated with novel bacteria and archaea in deep terrestrial subsurface sediments.</title>
        <authorList>
            <person name="Hernsdorf A.W."/>
            <person name="Amano Y."/>
            <person name="Miyakawa K."/>
            <person name="Ise K."/>
            <person name="Suzuki Y."/>
            <person name="Anantharaman K."/>
            <person name="Probst A."/>
            <person name="Burstein D."/>
            <person name="Thomas B.C."/>
            <person name="Banfield J.F."/>
        </authorList>
    </citation>
    <scope>NUCLEOTIDE SEQUENCE [LARGE SCALE GENOMIC DNA]</scope>
    <source>
        <strain evidence="1">HGW-Wallbacteria-1</strain>
    </source>
</reference>
<protein>
    <recommendedName>
        <fullName evidence="3">HEAT repeat domain-containing protein</fullName>
    </recommendedName>
</protein>
<dbReference type="EMBL" id="PGXC01000003">
    <property type="protein sequence ID" value="PKK91038.1"/>
    <property type="molecule type" value="Genomic_DNA"/>
</dbReference>
<dbReference type="InterPro" id="IPR011989">
    <property type="entry name" value="ARM-like"/>
</dbReference>
<proteinExistence type="predicted"/>
<comment type="caution">
    <text evidence="1">The sequence shown here is derived from an EMBL/GenBank/DDBJ whole genome shotgun (WGS) entry which is preliminary data.</text>
</comment>